<dbReference type="STRING" id="1415166.NONO_c08040"/>
<dbReference type="InterPro" id="IPR014729">
    <property type="entry name" value="Rossmann-like_a/b/a_fold"/>
</dbReference>
<protein>
    <submittedName>
        <fullName evidence="3">Universal stress protein</fullName>
    </submittedName>
</protein>
<dbReference type="KEGG" id="nno:NONO_c08040"/>
<evidence type="ECO:0000259" key="2">
    <source>
        <dbReference type="Pfam" id="PF00582"/>
    </source>
</evidence>
<organism evidence="3 4">
    <name type="scientific">Nocardia nova SH22a</name>
    <dbReference type="NCBI Taxonomy" id="1415166"/>
    <lineage>
        <taxon>Bacteria</taxon>
        <taxon>Bacillati</taxon>
        <taxon>Actinomycetota</taxon>
        <taxon>Actinomycetes</taxon>
        <taxon>Mycobacteriales</taxon>
        <taxon>Nocardiaceae</taxon>
        <taxon>Nocardia</taxon>
    </lineage>
</organism>
<evidence type="ECO:0000313" key="4">
    <source>
        <dbReference type="Proteomes" id="UP000019150"/>
    </source>
</evidence>
<dbReference type="PRINTS" id="PR01438">
    <property type="entry name" value="UNVRSLSTRESS"/>
</dbReference>
<dbReference type="OrthoDB" id="3174546at2"/>
<name>W5TEE2_9NOCA</name>
<dbReference type="Proteomes" id="UP000019150">
    <property type="component" value="Chromosome"/>
</dbReference>
<dbReference type="HOGENOM" id="CLU_049301_2_3_11"/>
<dbReference type="InterPro" id="IPR006015">
    <property type="entry name" value="Universal_stress_UspA"/>
</dbReference>
<dbReference type="Pfam" id="PF00582">
    <property type="entry name" value="Usp"/>
    <property type="match status" value="2"/>
</dbReference>
<proteinExistence type="inferred from homology"/>
<dbReference type="eggNOG" id="COG0589">
    <property type="taxonomic scope" value="Bacteria"/>
</dbReference>
<dbReference type="EMBL" id="CP006850">
    <property type="protein sequence ID" value="AHH15611.1"/>
    <property type="molecule type" value="Genomic_DNA"/>
</dbReference>
<dbReference type="PANTHER" id="PTHR46268">
    <property type="entry name" value="STRESS RESPONSE PROTEIN NHAX"/>
    <property type="match status" value="1"/>
</dbReference>
<keyword evidence="4" id="KW-1185">Reference proteome</keyword>
<gene>
    <name evidence="3" type="ORF">NONO_c08040</name>
</gene>
<feature type="domain" description="UspA" evidence="2">
    <location>
        <begin position="7"/>
        <end position="142"/>
    </location>
</feature>
<dbReference type="RefSeq" id="WP_025347136.1">
    <property type="nucleotide sequence ID" value="NZ_CP006850.1"/>
</dbReference>
<dbReference type="SUPFAM" id="SSF52402">
    <property type="entry name" value="Adenine nucleotide alpha hydrolases-like"/>
    <property type="match status" value="2"/>
</dbReference>
<feature type="domain" description="UspA" evidence="2">
    <location>
        <begin position="151"/>
        <end position="280"/>
    </location>
</feature>
<accession>W5TEE2</accession>
<evidence type="ECO:0000256" key="1">
    <source>
        <dbReference type="ARBA" id="ARBA00008791"/>
    </source>
</evidence>
<evidence type="ECO:0000313" key="3">
    <source>
        <dbReference type="EMBL" id="AHH15611.1"/>
    </source>
</evidence>
<dbReference type="AlphaFoldDB" id="W5TEE2"/>
<reference evidence="3 4" key="1">
    <citation type="journal article" date="2014" name="Appl. Environ. Microbiol.">
        <title>Insights into the Microbial Degradation of Rubber and Gutta-Percha by Analysis of the Complete Genome of Nocardia nova SH22a.</title>
        <authorList>
            <person name="Luo Q."/>
            <person name="Hiessl S."/>
            <person name="Poehlein A."/>
            <person name="Daniel R."/>
            <person name="Steinbuchel A."/>
        </authorList>
    </citation>
    <scope>NUCLEOTIDE SEQUENCE [LARGE SCALE GENOMIC DNA]</scope>
    <source>
        <strain evidence="3">SH22a</strain>
    </source>
</reference>
<dbReference type="PANTHER" id="PTHR46268:SF6">
    <property type="entry name" value="UNIVERSAL STRESS PROTEIN UP12"/>
    <property type="match status" value="1"/>
</dbReference>
<dbReference type="Gene3D" id="3.40.50.620">
    <property type="entry name" value="HUPs"/>
    <property type="match status" value="2"/>
</dbReference>
<dbReference type="InterPro" id="IPR006016">
    <property type="entry name" value="UspA"/>
</dbReference>
<dbReference type="PATRIC" id="fig|1415166.3.peg.813"/>
<comment type="similarity">
    <text evidence="1">Belongs to the universal stress protein A family.</text>
</comment>
<sequence length="283" mass="29609">MATKAPVVVGVDSSDDAVQAVRWAANDAALHKVPLEVISAVPPLPGERAADDAALDYHSRLGEQARQAVEAAARVAADIAPAVEVTTAVVDAAIIPALLDSAARARLVVVGARGLGAYQRSLLGSVSTALVRHAHGPVAVVPDDPMLGSERPVLIGYDDSPCSADALAIAITEARRRAVDLTVVHTWQRYGDYPSPAALQEEGARLLDAALTVHEDPDEPVTVRRIVVEDRPVRRILAESANAQLVVVGSHGKGGFPGMTLGSTSQALMHSVECPIIIARPRD</sequence>